<keyword evidence="4" id="KW-1185">Reference proteome</keyword>
<feature type="transmembrane region" description="Helical" evidence="1">
    <location>
        <begin position="136"/>
        <end position="156"/>
    </location>
</feature>
<dbReference type="Proteomes" id="UP000238169">
    <property type="component" value="Unassembled WGS sequence"/>
</dbReference>
<feature type="transmembrane region" description="Helical" evidence="1">
    <location>
        <begin position="658"/>
        <end position="686"/>
    </location>
</feature>
<dbReference type="PANTHER" id="PTHR35342:SF5">
    <property type="entry name" value="TRICARBOXYLIC TRANSPORT PROTEIN"/>
    <property type="match status" value="1"/>
</dbReference>
<feature type="domain" description="DUF112" evidence="2">
    <location>
        <begin position="18"/>
        <end position="440"/>
    </location>
</feature>
<evidence type="ECO:0000313" key="3">
    <source>
        <dbReference type="EMBL" id="SPB13913.1"/>
    </source>
</evidence>
<feature type="transmembrane region" description="Helical" evidence="1">
    <location>
        <begin position="20"/>
        <end position="46"/>
    </location>
</feature>
<dbReference type="AlphaFoldDB" id="A0A2U3I1F6"/>
<feature type="transmembrane region" description="Helical" evidence="1">
    <location>
        <begin position="53"/>
        <end position="71"/>
    </location>
</feature>
<dbReference type="EMBL" id="OGTP01000002">
    <property type="protein sequence ID" value="SPB13913.1"/>
    <property type="molecule type" value="Genomic_DNA"/>
</dbReference>
<feature type="transmembrane region" description="Helical" evidence="1">
    <location>
        <begin position="540"/>
        <end position="562"/>
    </location>
</feature>
<feature type="transmembrane region" description="Helical" evidence="1">
    <location>
        <begin position="465"/>
        <end position="485"/>
    </location>
</feature>
<feature type="transmembrane region" description="Helical" evidence="1">
    <location>
        <begin position="360"/>
        <end position="379"/>
    </location>
</feature>
<feature type="transmembrane region" description="Helical" evidence="1">
    <location>
        <begin position="386"/>
        <end position="405"/>
    </location>
</feature>
<reference evidence="4" key="1">
    <citation type="submission" date="2018-01" db="EMBL/GenBank/DDBJ databases">
        <authorList>
            <person name="Peeters C."/>
        </authorList>
    </citation>
    <scope>NUCLEOTIDE SEQUENCE [LARGE SCALE GENOMIC DNA]</scope>
</reference>
<evidence type="ECO:0000259" key="2">
    <source>
        <dbReference type="Pfam" id="PF01970"/>
    </source>
</evidence>
<accession>A0A2U3I1F6</accession>
<sequence>MLDAALHALTLILDPLRLGIMLGGVLLGLALGVVPGLGGIVGLALLIPFTYHLDGYTAFALLLGMAAVTTVSDFIPAVLFGVPGTVGAAATVLDGHPLAKQGHARRAFGAGYASSLAGGIFGALLLALAIPVLRLIVLYIGSAELLAMCIFGLSMVATLSGKAPMKGLAVASFGLMLSLIGSDPQTGTLRWTFGTLYLWDHLPIVPVTLGIFALPELADMAIERTGIARERPQPGVRASTQWDGVRDAARHWWLILRCSGLGALLGAVPGIGSAVIDWMAYGHAIRTEKNPENFGKGDIRGVIASESSNNAKEGGHLIPTVAFGMPAGASMALLLSAFIMHGFTPGPEMLTKHLDVTYTIIWTLTISHIMGAVICLSGSSMFSRLATVRVGVLIPLVIAIVYLGAFNASQSWGDLCSLVLFGAVGWIMKRLNWPRPPLILGLVLGSIFERYYFISHEIYGMGLFARPVVIVILLAALWVVLGPTIKGLRKTLRMRSHSTSRRTAPSFKLRLRGFDWQIVFTLALTALVIVAMMVARDWAFAARLMPMTSACAALVFCCIVLIEQLFTRDVPATETTVSPSFDAAAPMGDLAMAGASAHFSGLQSSVDPQSNVIAKANANANANASAGASFGAHGDPSLHDGLASSLDTRTIYLRGVRFFASVAGALATAAVIGLLPALLIFMLLVARFEFGERWRTSAVLSIAMTIALWLVFGRIFSTPWPQSLIGDWLPWLRQLGGLV</sequence>
<feature type="transmembrane region" description="Helical" evidence="1">
    <location>
        <begin position="698"/>
        <end position="716"/>
    </location>
</feature>
<keyword evidence="1" id="KW-0472">Membrane</keyword>
<proteinExistence type="predicted"/>
<gene>
    <name evidence="3" type="ORF">NOV72_01178</name>
</gene>
<protein>
    <recommendedName>
        <fullName evidence="2">DUF112 domain-containing protein</fullName>
    </recommendedName>
</protein>
<keyword evidence="1" id="KW-0812">Transmembrane</keyword>
<dbReference type="Pfam" id="PF01970">
    <property type="entry name" value="TctA"/>
    <property type="match status" value="1"/>
</dbReference>
<dbReference type="RefSeq" id="WP_106853639.1">
    <property type="nucleotide sequence ID" value="NZ_OGTP01000002.1"/>
</dbReference>
<evidence type="ECO:0000256" key="1">
    <source>
        <dbReference type="SAM" id="Phobius"/>
    </source>
</evidence>
<organism evidence="3 4">
    <name type="scientific">Caballeronia novacaledonica</name>
    <dbReference type="NCBI Taxonomy" id="1544861"/>
    <lineage>
        <taxon>Bacteria</taxon>
        <taxon>Pseudomonadati</taxon>
        <taxon>Pseudomonadota</taxon>
        <taxon>Betaproteobacteria</taxon>
        <taxon>Burkholderiales</taxon>
        <taxon>Burkholderiaceae</taxon>
        <taxon>Caballeronia</taxon>
    </lineage>
</organism>
<feature type="transmembrane region" description="Helical" evidence="1">
    <location>
        <begin position="317"/>
        <end position="340"/>
    </location>
</feature>
<name>A0A2U3I1F6_9BURK</name>
<feature type="transmembrane region" description="Helical" evidence="1">
    <location>
        <begin position="516"/>
        <end position="534"/>
    </location>
</feature>
<dbReference type="PANTHER" id="PTHR35342">
    <property type="entry name" value="TRICARBOXYLIC TRANSPORT PROTEIN"/>
    <property type="match status" value="1"/>
</dbReference>
<feature type="transmembrane region" description="Helical" evidence="1">
    <location>
        <begin position="107"/>
        <end position="130"/>
    </location>
</feature>
<dbReference type="OrthoDB" id="9781349at2"/>
<evidence type="ECO:0000313" key="4">
    <source>
        <dbReference type="Proteomes" id="UP000238169"/>
    </source>
</evidence>
<feature type="transmembrane region" description="Helical" evidence="1">
    <location>
        <begin position="435"/>
        <end position="453"/>
    </location>
</feature>
<dbReference type="InterPro" id="IPR002823">
    <property type="entry name" value="DUF112_TM"/>
</dbReference>
<keyword evidence="1" id="KW-1133">Transmembrane helix</keyword>